<accession>A0A915CNJ9</accession>
<reference evidence="3" key="1">
    <citation type="submission" date="2022-11" db="UniProtKB">
        <authorList>
            <consortium name="WormBaseParasite"/>
        </authorList>
    </citation>
    <scope>IDENTIFICATION</scope>
</reference>
<protein>
    <submittedName>
        <fullName evidence="3">Uncharacterized protein</fullName>
    </submittedName>
</protein>
<evidence type="ECO:0000313" key="3">
    <source>
        <dbReference type="WBParaSite" id="jg10533.1"/>
    </source>
</evidence>
<keyword evidence="2" id="KW-1185">Reference proteome</keyword>
<keyword evidence="1" id="KW-1133">Transmembrane helix</keyword>
<proteinExistence type="predicted"/>
<feature type="transmembrane region" description="Helical" evidence="1">
    <location>
        <begin position="66"/>
        <end position="88"/>
    </location>
</feature>
<dbReference type="AlphaFoldDB" id="A0A915CNJ9"/>
<dbReference type="WBParaSite" id="jg10533.1">
    <property type="protein sequence ID" value="jg10533.1"/>
    <property type="gene ID" value="jg10533"/>
</dbReference>
<evidence type="ECO:0000256" key="1">
    <source>
        <dbReference type="SAM" id="Phobius"/>
    </source>
</evidence>
<sequence>MSKMSAACMVSVKRGTRISVVNTRRAFFSNKKTDVGNEFSDSRSRVHADIIPKKPVEIPVVNRNPVYTNLMTFSVCGSVFVLLAYIIYIKQPSDFDDIFNIPPEEFVALVDRDLLRRQIRLKKAAGKDVSLMEAELSLMNSQIDEIRSRSKKVALK</sequence>
<keyword evidence="1" id="KW-0812">Transmembrane</keyword>
<name>A0A915CNJ9_9BILA</name>
<organism evidence="2 3">
    <name type="scientific">Ditylenchus dipsaci</name>
    <dbReference type="NCBI Taxonomy" id="166011"/>
    <lineage>
        <taxon>Eukaryota</taxon>
        <taxon>Metazoa</taxon>
        <taxon>Ecdysozoa</taxon>
        <taxon>Nematoda</taxon>
        <taxon>Chromadorea</taxon>
        <taxon>Rhabditida</taxon>
        <taxon>Tylenchina</taxon>
        <taxon>Tylenchomorpha</taxon>
        <taxon>Sphaerularioidea</taxon>
        <taxon>Anguinidae</taxon>
        <taxon>Anguininae</taxon>
        <taxon>Ditylenchus</taxon>
    </lineage>
</organism>
<dbReference type="Proteomes" id="UP000887574">
    <property type="component" value="Unplaced"/>
</dbReference>
<evidence type="ECO:0000313" key="2">
    <source>
        <dbReference type="Proteomes" id="UP000887574"/>
    </source>
</evidence>
<keyword evidence="1" id="KW-0472">Membrane</keyword>